<dbReference type="AlphaFoldDB" id="A0AAN8YJX1"/>
<protein>
    <submittedName>
        <fullName evidence="1">Uncharacterized protein</fullName>
    </submittedName>
</protein>
<dbReference type="Proteomes" id="UP001371456">
    <property type="component" value="Unassembled WGS sequence"/>
</dbReference>
<organism evidence="1 2">
    <name type="scientific">Solanum bulbocastanum</name>
    <name type="common">Wild potato</name>
    <dbReference type="NCBI Taxonomy" id="147425"/>
    <lineage>
        <taxon>Eukaryota</taxon>
        <taxon>Viridiplantae</taxon>
        <taxon>Streptophyta</taxon>
        <taxon>Embryophyta</taxon>
        <taxon>Tracheophyta</taxon>
        <taxon>Spermatophyta</taxon>
        <taxon>Magnoliopsida</taxon>
        <taxon>eudicotyledons</taxon>
        <taxon>Gunneridae</taxon>
        <taxon>Pentapetalae</taxon>
        <taxon>asterids</taxon>
        <taxon>lamiids</taxon>
        <taxon>Solanales</taxon>
        <taxon>Solanaceae</taxon>
        <taxon>Solanoideae</taxon>
        <taxon>Solaneae</taxon>
        <taxon>Solanum</taxon>
    </lineage>
</organism>
<dbReference type="EMBL" id="JBANQN010000002">
    <property type="protein sequence ID" value="KAK6796494.1"/>
    <property type="molecule type" value="Genomic_DNA"/>
</dbReference>
<evidence type="ECO:0000313" key="2">
    <source>
        <dbReference type="Proteomes" id="UP001371456"/>
    </source>
</evidence>
<sequence length="108" mass="12561">MMNWLKKGIPMKTQYPSLSTKEYDNSPRGHTTLLKHYLQKMCEKSRRRAAKFEEDGAEIDYTTTSALATKEPNDQRERALKDQKDGADLDTILLKDLRLSRRSKTIKD</sequence>
<name>A0AAN8YJX1_SOLBU</name>
<evidence type="ECO:0000313" key="1">
    <source>
        <dbReference type="EMBL" id="KAK6796494.1"/>
    </source>
</evidence>
<gene>
    <name evidence="1" type="ORF">RDI58_004195</name>
</gene>
<reference evidence="1 2" key="1">
    <citation type="submission" date="2024-02" db="EMBL/GenBank/DDBJ databases">
        <title>de novo genome assembly of Solanum bulbocastanum strain 11H21.</title>
        <authorList>
            <person name="Hosaka A.J."/>
        </authorList>
    </citation>
    <scope>NUCLEOTIDE SEQUENCE [LARGE SCALE GENOMIC DNA]</scope>
    <source>
        <tissue evidence="1">Young leaves</tissue>
    </source>
</reference>
<comment type="caution">
    <text evidence="1">The sequence shown here is derived from an EMBL/GenBank/DDBJ whole genome shotgun (WGS) entry which is preliminary data.</text>
</comment>
<proteinExistence type="predicted"/>
<keyword evidence="2" id="KW-1185">Reference proteome</keyword>
<accession>A0AAN8YJX1</accession>